<evidence type="ECO:0000256" key="1">
    <source>
        <dbReference type="SAM" id="Phobius"/>
    </source>
</evidence>
<feature type="non-terminal residue" evidence="2">
    <location>
        <position position="62"/>
    </location>
</feature>
<organism evidence="2 3">
    <name type="scientific">Enterobacter hormaechei</name>
    <dbReference type="NCBI Taxonomy" id="158836"/>
    <lineage>
        <taxon>Bacteria</taxon>
        <taxon>Pseudomonadati</taxon>
        <taxon>Pseudomonadota</taxon>
        <taxon>Gammaproteobacteria</taxon>
        <taxon>Enterobacterales</taxon>
        <taxon>Enterobacteriaceae</taxon>
        <taxon>Enterobacter</taxon>
        <taxon>Enterobacter cloacae complex</taxon>
    </lineage>
</organism>
<keyword evidence="1" id="KW-1133">Transmembrane helix</keyword>
<feature type="transmembrane region" description="Helical" evidence="1">
    <location>
        <begin position="20"/>
        <end position="45"/>
    </location>
</feature>
<dbReference type="Proteomes" id="UP000231328">
    <property type="component" value="Unassembled WGS sequence"/>
</dbReference>
<accession>A0AAP8GGF7</accession>
<proteinExistence type="predicted"/>
<reference evidence="2 3" key="1">
    <citation type="submission" date="2017-07" db="EMBL/GenBank/DDBJ databases">
        <title>Draft genome sequence of Enterobacter cloacae ST128, a clinical strain coproducing KPC-2 and NDM-1 carbapenemases.</title>
        <authorList>
            <person name="Li X."/>
        </authorList>
    </citation>
    <scope>NUCLEOTIDE SEQUENCE [LARGE SCALE GENOMIC DNA]</scope>
    <source>
        <strain evidence="2 3">HBY</strain>
    </source>
</reference>
<keyword evidence="2" id="KW-0645">Protease</keyword>
<protein>
    <submittedName>
        <fullName evidence="2">CPBP family intramembrane metalloprotease</fullName>
    </submittedName>
</protein>
<sequence length="62" mass="7087">MENEKKKYTFKDIAWRDLLIIPIIGVIFYALTIAAYIGPILFGYYEIDSNLIFVATITQALA</sequence>
<evidence type="ECO:0000313" key="3">
    <source>
        <dbReference type="Proteomes" id="UP000231328"/>
    </source>
</evidence>
<keyword evidence="1" id="KW-0812">Transmembrane</keyword>
<name>A0AAP8GGF7_9ENTR</name>
<keyword evidence="2" id="KW-0482">Metalloprotease</keyword>
<keyword evidence="1" id="KW-0472">Membrane</keyword>
<dbReference type="GO" id="GO:0008237">
    <property type="term" value="F:metallopeptidase activity"/>
    <property type="evidence" value="ECO:0007669"/>
    <property type="project" value="UniProtKB-KW"/>
</dbReference>
<comment type="caution">
    <text evidence="2">The sequence shown here is derived from an EMBL/GenBank/DDBJ whole genome shotgun (WGS) entry which is preliminary data.</text>
</comment>
<dbReference type="EMBL" id="NMVR01000278">
    <property type="protein sequence ID" value="PJG36414.1"/>
    <property type="molecule type" value="Genomic_DNA"/>
</dbReference>
<keyword evidence="2" id="KW-0378">Hydrolase</keyword>
<gene>
    <name evidence="2" type="ORF">CGZ54_28540</name>
</gene>
<dbReference type="AlphaFoldDB" id="A0AAP8GGF7"/>
<evidence type="ECO:0000313" key="2">
    <source>
        <dbReference type="EMBL" id="PJG36414.1"/>
    </source>
</evidence>